<sequence length="50" mass="6115">MPHMSPILWLNLLILFSIILILMNSTIYSMMKKKEIKSFYLKKKSLIWKW</sequence>
<name>A0A0R6CH88_PHRHR</name>
<keyword evidence="2" id="KW-0496">Mitochondrion</keyword>
<reference evidence="2" key="1">
    <citation type="submission" date="2014-10" db="EMBL/GenBank/DDBJ databases">
        <title>Organization and comparative analysis of the mitochondrial genome of bioluminescent Elateroidea (Coleoptera:Polyphaga).</title>
        <authorList>
            <person name="Amaral D.T."/>
            <person name="Mitani Y."/>
            <person name="Ohmiya Y."/>
            <person name="Viviani V.R."/>
        </authorList>
    </citation>
    <scope>NUCLEOTIDE SEQUENCE</scope>
</reference>
<dbReference type="AlphaFoldDB" id="A0A0R6CH88"/>
<keyword evidence="1" id="KW-1133">Transmembrane helix</keyword>
<keyword evidence="1" id="KW-0812">Transmembrane</keyword>
<organism evidence="2">
    <name type="scientific">Phrixothrix hirtus</name>
    <name type="common">Brazilian railroad worm</name>
    <dbReference type="NCBI Taxonomy" id="94779"/>
    <lineage>
        <taxon>Eukaryota</taxon>
        <taxon>Metazoa</taxon>
        <taxon>Ecdysozoa</taxon>
        <taxon>Arthropoda</taxon>
        <taxon>Hexapoda</taxon>
        <taxon>Insecta</taxon>
        <taxon>Pterygota</taxon>
        <taxon>Neoptera</taxon>
        <taxon>Endopterygota</taxon>
        <taxon>Coleoptera</taxon>
        <taxon>Polyphaga</taxon>
        <taxon>Elateriformia</taxon>
        <taxon>Elateroidea</taxon>
        <taxon>Phengodidae</taxon>
        <taxon>Mastinocerinae</taxon>
        <taxon>Phrixothrix</taxon>
    </lineage>
</organism>
<keyword evidence="1" id="KW-0472">Membrane</keyword>
<feature type="transmembrane region" description="Helical" evidence="1">
    <location>
        <begin position="6"/>
        <end position="28"/>
    </location>
</feature>
<evidence type="ECO:0000256" key="1">
    <source>
        <dbReference type="SAM" id="Phobius"/>
    </source>
</evidence>
<proteinExistence type="predicted"/>
<evidence type="ECO:0000313" key="2">
    <source>
        <dbReference type="EMBL" id="AJT35527.1"/>
    </source>
</evidence>
<dbReference type="EMBL" id="KM923891">
    <property type="protein sequence ID" value="AJT35527.1"/>
    <property type="molecule type" value="Genomic_DNA"/>
</dbReference>
<gene>
    <name evidence="2" type="primary">ATP8</name>
</gene>
<protein>
    <submittedName>
        <fullName evidence="2">ATP synthase F0 subunit 8</fullName>
    </submittedName>
</protein>
<accession>A0A0R6CH88</accession>
<geneLocation type="mitochondrion" evidence="2"/>